<evidence type="ECO:0000313" key="15">
    <source>
        <dbReference type="EMBL" id="KAF4090533.1"/>
    </source>
</evidence>
<dbReference type="Proteomes" id="UP000593565">
    <property type="component" value="Unassembled WGS sequence"/>
</dbReference>
<dbReference type="InterPro" id="IPR013087">
    <property type="entry name" value="Znf_C2H2_type"/>
</dbReference>
<evidence type="ECO:0000256" key="5">
    <source>
        <dbReference type="ARBA" id="ARBA00022771"/>
    </source>
</evidence>
<gene>
    <name evidence="15" type="ORF">AMELA_G00053830</name>
</gene>
<dbReference type="PANTHER" id="PTHR16515">
    <property type="entry name" value="PR DOMAIN ZINC FINGER PROTEIN"/>
    <property type="match status" value="1"/>
</dbReference>
<proteinExistence type="predicted"/>
<evidence type="ECO:0000256" key="3">
    <source>
        <dbReference type="ARBA" id="ARBA00022723"/>
    </source>
</evidence>
<feature type="domain" description="C2H2-type" evidence="14">
    <location>
        <begin position="834"/>
        <end position="861"/>
    </location>
</feature>
<evidence type="ECO:0000256" key="8">
    <source>
        <dbReference type="ARBA" id="ARBA00023125"/>
    </source>
</evidence>
<keyword evidence="12" id="KW-0175">Coiled coil</keyword>
<evidence type="ECO:0000256" key="11">
    <source>
        <dbReference type="PROSITE-ProRule" id="PRU00042"/>
    </source>
</evidence>
<evidence type="ECO:0000256" key="6">
    <source>
        <dbReference type="ARBA" id="ARBA00022833"/>
    </source>
</evidence>
<dbReference type="FunFam" id="3.30.160.60:FF:000097">
    <property type="entry name" value="Zinc finger protein"/>
    <property type="match status" value="3"/>
</dbReference>
<feature type="domain" description="C2H2-type" evidence="14">
    <location>
        <begin position="946"/>
        <end position="974"/>
    </location>
</feature>
<keyword evidence="8" id="KW-0238">DNA-binding</keyword>
<dbReference type="InterPro" id="IPR050331">
    <property type="entry name" value="Zinc_finger"/>
</dbReference>
<keyword evidence="7" id="KW-0805">Transcription regulation</keyword>
<dbReference type="FunFam" id="3.30.160.60:FF:000145">
    <property type="entry name" value="Zinc finger protein 574"/>
    <property type="match status" value="1"/>
</dbReference>
<dbReference type="FunFam" id="3.30.160.60:FF:002343">
    <property type="entry name" value="Zinc finger protein 33A"/>
    <property type="match status" value="1"/>
</dbReference>
<evidence type="ECO:0000313" key="16">
    <source>
        <dbReference type="Proteomes" id="UP000593565"/>
    </source>
</evidence>
<dbReference type="AlphaFoldDB" id="A0A7J6B613"/>
<keyword evidence="10" id="KW-0539">Nucleus</keyword>
<dbReference type="PROSITE" id="PS50157">
    <property type="entry name" value="ZINC_FINGER_C2H2_2"/>
    <property type="match status" value="7"/>
</dbReference>
<feature type="domain" description="C2H2-type" evidence="14">
    <location>
        <begin position="890"/>
        <end position="917"/>
    </location>
</feature>
<evidence type="ECO:0000256" key="1">
    <source>
        <dbReference type="ARBA" id="ARBA00003767"/>
    </source>
</evidence>
<evidence type="ECO:0000256" key="4">
    <source>
        <dbReference type="ARBA" id="ARBA00022737"/>
    </source>
</evidence>
<organism evidence="15 16">
    <name type="scientific">Ameiurus melas</name>
    <name type="common">Black bullhead</name>
    <name type="synonym">Silurus melas</name>
    <dbReference type="NCBI Taxonomy" id="219545"/>
    <lineage>
        <taxon>Eukaryota</taxon>
        <taxon>Metazoa</taxon>
        <taxon>Chordata</taxon>
        <taxon>Craniata</taxon>
        <taxon>Vertebrata</taxon>
        <taxon>Euteleostomi</taxon>
        <taxon>Actinopterygii</taxon>
        <taxon>Neopterygii</taxon>
        <taxon>Teleostei</taxon>
        <taxon>Ostariophysi</taxon>
        <taxon>Siluriformes</taxon>
        <taxon>Ictaluridae</taxon>
        <taxon>Ameiurus</taxon>
    </lineage>
</organism>
<dbReference type="SMART" id="SM00355">
    <property type="entry name" value="ZnF_C2H2"/>
    <property type="match status" value="7"/>
</dbReference>
<keyword evidence="16" id="KW-1185">Reference proteome</keyword>
<feature type="domain" description="C2H2-type" evidence="14">
    <location>
        <begin position="806"/>
        <end position="833"/>
    </location>
</feature>
<evidence type="ECO:0000256" key="12">
    <source>
        <dbReference type="SAM" id="Coils"/>
    </source>
</evidence>
<keyword evidence="6" id="KW-0862">Zinc</keyword>
<dbReference type="PROSITE" id="PS00028">
    <property type="entry name" value="ZINC_FINGER_C2H2_1"/>
    <property type="match status" value="7"/>
</dbReference>
<evidence type="ECO:0000256" key="9">
    <source>
        <dbReference type="ARBA" id="ARBA00023163"/>
    </source>
</evidence>
<dbReference type="GO" id="GO:0010468">
    <property type="term" value="P:regulation of gene expression"/>
    <property type="evidence" value="ECO:0007669"/>
    <property type="project" value="TreeGrafter"/>
</dbReference>
<name>A0A7J6B613_AMEME</name>
<dbReference type="EMBL" id="JAAGNN010000004">
    <property type="protein sequence ID" value="KAF4090533.1"/>
    <property type="molecule type" value="Genomic_DNA"/>
</dbReference>
<dbReference type="GO" id="GO:0003677">
    <property type="term" value="F:DNA binding"/>
    <property type="evidence" value="ECO:0007669"/>
    <property type="project" value="UniProtKB-KW"/>
</dbReference>
<dbReference type="GO" id="GO:0005634">
    <property type="term" value="C:nucleus"/>
    <property type="evidence" value="ECO:0007669"/>
    <property type="project" value="UniProtKB-SubCell"/>
</dbReference>
<keyword evidence="9" id="KW-0804">Transcription</keyword>
<dbReference type="PANTHER" id="PTHR16515:SF49">
    <property type="entry name" value="GASTRULA ZINC FINGER PROTEIN XLCGF49.1-LIKE-RELATED"/>
    <property type="match status" value="1"/>
</dbReference>
<evidence type="ECO:0000256" key="10">
    <source>
        <dbReference type="ARBA" id="ARBA00023242"/>
    </source>
</evidence>
<feature type="compositionally biased region" description="Polar residues" evidence="13">
    <location>
        <begin position="226"/>
        <end position="235"/>
    </location>
</feature>
<comment type="function">
    <text evidence="1">May be involved in transcriptional regulation.</text>
</comment>
<dbReference type="Pfam" id="PF13894">
    <property type="entry name" value="zf-C2H2_4"/>
    <property type="match status" value="1"/>
</dbReference>
<feature type="domain" description="C2H2-type" evidence="14">
    <location>
        <begin position="918"/>
        <end position="945"/>
    </location>
</feature>
<feature type="domain" description="C2H2-type" evidence="14">
    <location>
        <begin position="862"/>
        <end position="889"/>
    </location>
</feature>
<feature type="compositionally biased region" description="Polar residues" evidence="13">
    <location>
        <begin position="186"/>
        <end position="207"/>
    </location>
</feature>
<evidence type="ECO:0000256" key="2">
    <source>
        <dbReference type="ARBA" id="ARBA00004123"/>
    </source>
</evidence>
<evidence type="ECO:0000256" key="13">
    <source>
        <dbReference type="SAM" id="MobiDB-lite"/>
    </source>
</evidence>
<feature type="coiled-coil region" evidence="12">
    <location>
        <begin position="28"/>
        <end position="55"/>
    </location>
</feature>
<dbReference type="InterPro" id="IPR036236">
    <property type="entry name" value="Znf_C2H2_sf"/>
</dbReference>
<feature type="compositionally biased region" description="Low complexity" evidence="13">
    <location>
        <begin position="211"/>
        <end position="225"/>
    </location>
</feature>
<feature type="domain" description="C2H2-type" evidence="14">
    <location>
        <begin position="778"/>
        <end position="805"/>
    </location>
</feature>
<evidence type="ECO:0000259" key="14">
    <source>
        <dbReference type="PROSITE" id="PS50157"/>
    </source>
</evidence>
<feature type="region of interest" description="Disordered" evidence="13">
    <location>
        <begin position="186"/>
        <end position="241"/>
    </location>
</feature>
<accession>A0A7J6B613</accession>
<protein>
    <recommendedName>
        <fullName evidence="14">C2H2-type domain-containing protein</fullName>
    </recommendedName>
</protein>
<reference evidence="15 16" key="1">
    <citation type="submission" date="2020-02" db="EMBL/GenBank/DDBJ databases">
        <title>A chromosome-scale genome assembly of the black bullhead catfish (Ameiurus melas).</title>
        <authorList>
            <person name="Wen M."/>
            <person name="Zham M."/>
            <person name="Cabau C."/>
            <person name="Klopp C."/>
            <person name="Donnadieu C."/>
            <person name="Roques C."/>
            <person name="Bouchez O."/>
            <person name="Lampietro C."/>
            <person name="Jouanno E."/>
            <person name="Herpin A."/>
            <person name="Louis A."/>
            <person name="Berthelot C."/>
            <person name="Parey E."/>
            <person name="Roest-Crollius H."/>
            <person name="Braasch I."/>
            <person name="Postlethwait J."/>
            <person name="Robinson-Rechavi M."/>
            <person name="Echchiki A."/>
            <person name="Begum T."/>
            <person name="Montfort J."/>
            <person name="Schartl M."/>
            <person name="Bobe J."/>
            <person name="Guiguen Y."/>
        </authorList>
    </citation>
    <scope>NUCLEOTIDE SEQUENCE [LARGE SCALE GENOMIC DNA]</scope>
    <source>
        <strain evidence="15">M_S1</strain>
        <tissue evidence="15">Blood</tissue>
    </source>
</reference>
<sequence length="975" mass="107702">MDEYGAGFETQFTSVMQNVLRAAVGEANKLFEQTLHQLRAELMHLRQENIDLKSGVFTPHYKTKDAGDECPRADRAKRDVGVQCEKPTMVERCCSPAPIGDRLNLRHISSQRLEDLCSSSSEDGNRQLALLLIKKEPQETGCDEYAPGYFLLKQEGAEPILVRKEPFKNTMEKVLIPSSIQTMSRSYGTQKEIQSTNASSSENTGSCNYRMVSSSSSVTQTESMSRVSECSSLQNDTERQKISAAAKKSVLSGVHANSTQPLPPVSVSAPTILSNRLGQMSTPRAQQAAPSVQMDGSLQANIQLSVPPSQQVVQNIQHSAPMAQFGPKMVMATLPQNQNPITESCSSGQLLQTLVTLTDKRFSVSKSVTSLTESSTQATKPSVSHPQTVITPAHNMSQLGHFPRMSSGPRVQTPFPPDQHTVAQGQIPTSVCQMPPPPNQVPVPPTQVPVHPPIHLSIAATHAPSQVLVQSNDMLPPNSQSLSLQGHLPSVSHHDLTPSTQPFYNLTHASFAPPFIPLQSMKPSVPPSSISQNNIPSPLEHATSHYDILSDPLCSSSDQFFPSTDNTSDLLQPLPPMPFHSPVVLNQQETTAMIHSQSSGQPLQLAPLLTLKEQQAAASNHGSVSKRGPNMPVEIPMSTVNNFEEHMQRYPPLSSHESTSCESESISVEMQNDDLTENNEDSRSAVIPGPIQHYTVLSKPGPNFIVPDSTKEQQIFRMNMVKDLQMDNDINKQKEGCDTTCHVWDPSDMSSVLPQSALSAPAQAMLQKPARKLLEKKTECSECGRILSNASSLENHMRLHRGERPYTCSQCGKAFPSVRGLNRHVKVHAEEKGYKCEECGRSFVYQFTLTKHKLIHSGDRPFPCKVCGKKFLAKADRATHMRMHTGEKPFFCNQCGKTFKHRVALNMHMQGHRGEKRYVCPHCEKGFVDLGNFKRHKRIHTGEKPFECKECGKRFTQSAHLKKHINTQHAVVKQK</sequence>
<comment type="subcellular location">
    <subcellularLocation>
        <location evidence="2">Nucleus</location>
    </subcellularLocation>
</comment>
<dbReference type="FunFam" id="3.30.160.60:FF:000005">
    <property type="entry name" value="Zinc finger protein 14 homolog"/>
    <property type="match status" value="1"/>
</dbReference>
<dbReference type="Gene3D" id="3.30.160.60">
    <property type="entry name" value="Classic Zinc Finger"/>
    <property type="match status" value="7"/>
</dbReference>
<dbReference type="Pfam" id="PF00096">
    <property type="entry name" value="zf-C2H2"/>
    <property type="match status" value="5"/>
</dbReference>
<dbReference type="GO" id="GO:0008270">
    <property type="term" value="F:zinc ion binding"/>
    <property type="evidence" value="ECO:0007669"/>
    <property type="project" value="UniProtKB-KW"/>
</dbReference>
<comment type="caution">
    <text evidence="15">The sequence shown here is derived from an EMBL/GenBank/DDBJ whole genome shotgun (WGS) entry which is preliminary data.</text>
</comment>
<dbReference type="SUPFAM" id="SSF57667">
    <property type="entry name" value="beta-beta-alpha zinc fingers"/>
    <property type="match status" value="4"/>
</dbReference>
<keyword evidence="3" id="KW-0479">Metal-binding</keyword>
<keyword evidence="5 11" id="KW-0863">Zinc-finger</keyword>
<keyword evidence="4" id="KW-0677">Repeat</keyword>
<evidence type="ECO:0000256" key="7">
    <source>
        <dbReference type="ARBA" id="ARBA00023015"/>
    </source>
</evidence>